<evidence type="ECO:0000313" key="3">
    <source>
        <dbReference type="Proteomes" id="UP000194236"/>
    </source>
</evidence>
<dbReference type="AlphaFoldDB" id="A0A1Y3B2U3"/>
<accession>A0A1Y3B2U3</accession>
<protein>
    <submittedName>
        <fullName evidence="2">Uncharacterized protein</fullName>
    </submittedName>
</protein>
<dbReference type="Proteomes" id="UP000194236">
    <property type="component" value="Unassembled WGS sequence"/>
</dbReference>
<feature type="region of interest" description="Disordered" evidence="1">
    <location>
        <begin position="28"/>
        <end position="52"/>
    </location>
</feature>
<reference evidence="2 3" key="1">
    <citation type="submission" date="2017-03" db="EMBL/GenBank/DDBJ databases">
        <title>Genome Survey of Euroglyphus maynei.</title>
        <authorList>
            <person name="Arlian L.G."/>
            <person name="Morgan M.S."/>
            <person name="Rider S.D."/>
        </authorList>
    </citation>
    <scope>NUCLEOTIDE SEQUENCE [LARGE SCALE GENOMIC DNA]</scope>
    <source>
        <strain evidence="2">Arlian Lab</strain>
        <tissue evidence="2">Whole body</tissue>
    </source>
</reference>
<proteinExistence type="predicted"/>
<gene>
    <name evidence="2" type="ORF">BLA29_009071</name>
</gene>
<organism evidence="2 3">
    <name type="scientific">Euroglyphus maynei</name>
    <name type="common">Mayne's house dust mite</name>
    <dbReference type="NCBI Taxonomy" id="6958"/>
    <lineage>
        <taxon>Eukaryota</taxon>
        <taxon>Metazoa</taxon>
        <taxon>Ecdysozoa</taxon>
        <taxon>Arthropoda</taxon>
        <taxon>Chelicerata</taxon>
        <taxon>Arachnida</taxon>
        <taxon>Acari</taxon>
        <taxon>Acariformes</taxon>
        <taxon>Sarcoptiformes</taxon>
        <taxon>Astigmata</taxon>
        <taxon>Psoroptidia</taxon>
        <taxon>Analgoidea</taxon>
        <taxon>Pyroglyphidae</taxon>
        <taxon>Pyroglyphinae</taxon>
        <taxon>Euroglyphus</taxon>
    </lineage>
</organism>
<comment type="caution">
    <text evidence="2">The sequence shown here is derived from an EMBL/GenBank/DDBJ whole genome shotgun (WGS) entry which is preliminary data.</text>
</comment>
<evidence type="ECO:0000256" key="1">
    <source>
        <dbReference type="SAM" id="MobiDB-lite"/>
    </source>
</evidence>
<sequence>MQKSLSIPVTMRSIINRCRAAQVKLREMEKGNEEKPPQSLAMNIPTTTTSTPTSSILYQAMQQQQSS</sequence>
<name>A0A1Y3B2U3_EURMA</name>
<keyword evidence="3" id="KW-1185">Reference proteome</keyword>
<feature type="non-terminal residue" evidence="2">
    <location>
        <position position="67"/>
    </location>
</feature>
<evidence type="ECO:0000313" key="2">
    <source>
        <dbReference type="EMBL" id="OTF75141.1"/>
    </source>
</evidence>
<dbReference type="EMBL" id="MUJZ01043456">
    <property type="protein sequence ID" value="OTF75141.1"/>
    <property type="molecule type" value="Genomic_DNA"/>
</dbReference>